<protein>
    <submittedName>
        <fullName evidence="1">Uncharacterized protein</fullName>
    </submittedName>
</protein>
<gene>
    <name evidence="1" type="ORF">NIES30_19645</name>
</gene>
<proteinExistence type="predicted"/>
<sequence>MPLGQPSTLKRRLLIASIMGLLLTSLPFVVVGGLLAKTNWDEWQHCRGYTQFNFTLWNDPKLSAEPTYIRLCMVDDVLAKYLLLGRPQAGVIELLGPPEPQNSFADYDMVYRLGPERKFISIDDEWLVIKLDAAGHVNDAKLVTD</sequence>
<comment type="caution">
    <text evidence="1">The sequence shown here is derived from an EMBL/GenBank/DDBJ whole genome shotgun (WGS) entry which is preliminary data.</text>
</comment>
<name>A0A1U7J0U2_9CYAN</name>
<dbReference type="EMBL" id="MRCG01000017">
    <property type="protein sequence ID" value="OKH45342.1"/>
    <property type="molecule type" value="Genomic_DNA"/>
</dbReference>
<dbReference type="OrthoDB" id="2858410at2"/>
<evidence type="ECO:0000313" key="1">
    <source>
        <dbReference type="EMBL" id="OKH45342.1"/>
    </source>
</evidence>
<dbReference type="Proteomes" id="UP000185557">
    <property type="component" value="Unassembled WGS sequence"/>
</dbReference>
<reference evidence="1 2" key="1">
    <citation type="submission" date="2016-11" db="EMBL/GenBank/DDBJ databases">
        <title>Draft Genome Sequences of Nine Cyanobacterial Strains from Diverse Habitats.</title>
        <authorList>
            <person name="Zhu T."/>
            <person name="Hou S."/>
            <person name="Lu X."/>
            <person name="Hess W.R."/>
        </authorList>
    </citation>
    <scope>NUCLEOTIDE SEQUENCE [LARGE SCALE GENOMIC DNA]</scope>
    <source>
        <strain evidence="1 2">NIES-30</strain>
    </source>
</reference>
<evidence type="ECO:0000313" key="2">
    <source>
        <dbReference type="Proteomes" id="UP000185557"/>
    </source>
</evidence>
<organism evidence="1 2">
    <name type="scientific">Phormidium tenue NIES-30</name>
    <dbReference type="NCBI Taxonomy" id="549789"/>
    <lineage>
        <taxon>Bacteria</taxon>
        <taxon>Bacillati</taxon>
        <taxon>Cyanobacteriota</taxon>
        <taxon>Cyanophyceae</taxon>
        <taxon>Oscillatoriophycideae</taxon>
        <taxon>Oscillatoriales</taxon>
        <taxon>Oscillatoriaceae</taxon>
        <taxon>Phormidium</taxon>
    </lineage>
</organism>
<accession>A0A1U7J0U2</accession>
<keyword evidence="2" id="KW-1185">Reference proteome</keyword>
<dbReference type="AlphaFoldDB" id="A0A1U7J0U2"/>
<dbReference type="RefSeq" id="WP_073610151.1">
    <property type="nucleotide sequence ID" value="NZ_MRCG01000017.1"/>
</dbReference>